<feature type="domain" description="PPM-type phosphatase" evidence="1">
    <location>
        <begin position="10"/>
        <end position="257"/>
    </location>
</feature>
<dbReference type="CDD" id="cd00143">
    <property type="entry name" value="PP2Cc"/>
    <property type="match status" value="1"/>
</dbReference>
<organism evidence="2 3">
    <name type="scientific">Candidatus Accumulibacter phosphatis</name>
    <dbReference type="NCBI Taxonomy" id="327160"/>
    <lineage>
        <taxon>Bacteria</taxon>
        <taxon>Pseudomonadati</taxon>
        <taxon>Pseudomonadota</taxon>
        <taxon>Betaproteobacteria</taxon>
        <taxon>Candidatus Accumulibacter</taxon>
    </lineage>
</organism>
<dbReference type="InterPro" id="IPR001932">
    <property type="entry name" value="PPM-type_phosphatase-like_dom"/>
</dbReference>
<reference evidence="2 3" key="1">
    <citation type="submission" date="2014-02" db="EMBL/GenBank/DDBJ databases">
        <title>Expanding our view of genomic diversity in Candidatus Accumulibacter clades.</title>
        <authorList>
            <person name="Skennerton C.T."/>
            <person name="Barr J.J."/>
            <person name="Slater F.R."/>
            <person name="Bond P.L."/>
            <person name="Tyson G.W."/>
        </authorList>
    </citation>
    <scope>NUCLEOTIDE SEQUENCE [LARGE SCALE GENOMIC DNA]</scope>
    <source>
        <strain evidence="3">BA-91</strain>
    </source>
</reference>
<evidence type="ECO:0000313" key="3">
    <source>
        <dbReference type="Proteomes" id="UP000020077"/>
    </source>
</evidence>
<dbReference type="PANTHER" id="PTHR13832">
    <property type="entry name" value="PROTEIN PHOSPHATASE 2C"/>
    <property type="match status" value="1"/>
</dbReference>
<evidence type="ECO:0000259" key="1">
    <source>
        <dbReference type="PROSITE" id="PS51746"/>
    </source>
</evidence>
<protein>
    <submittedName>
        <fullName evidence="2">Serine/threonine phosphatase stp</fullName>
        <ecNumber evidence="2">3.1.3.16</ecNumber>
    </submittedName>
</protein>
<proteinExistence type="predicted"/>
<dbReference type="Proteomes" id="UP000020077">
    <property type="component" value="Unassembled WGS sequence"/>
</dbReference>
<dbReference type="PROSITE" id="PS51746">
    <property type="entry name" value="PPM_2"/>
    <property type="match status" value="1"/>
</dbReference>
<gene>
    <name evidence="2" type="primary">stp_3</name>
    <name evidence="2" type="ORF">AW09_002804</name>
</gene>
<dbReference type="InterPro" id="IPR015655">
    <property type="entry name" value="PP2C"/>
</dbReference>
<dbReference type="NCBIfam" id="NF033484">
    <property type="entry name" value="Stp1_PP2C_phos"/>
    <property type="match status" value="1"/>
</dbReference>
<keyword evidence="2" id="KW-0378">Hydrolase</keyword>
<dbReference type="Pfam" id="PF13672">
    <property type="entry name" value="PP2C_2"/>
    <property type="match status" value="1"/>
</dbReference>
<dbReference type="SMART" id="SM00332">
    <property type="entry name" value="PP2Cc"/>
    <property type="match status" value="1"/>
</dbReference>
<dbReference type="AlphaFoldDB" id="A0A080M4N9"/>
<dbReference type="InterPro" id="IPR036457">
    <property type="entry name" value="PPM-type-like_dom_sf"/>
</dbReference>
<dbReference type="EMBL" id="JDVG02000454">
    <property type="protein sequence ID" value="KFB72019.1"/>
    <property type="molecule type" value="Genomic_DNA"/>
</dbReference>
<name>A0A080M4N9_9PROT</name>
<sequence>MTNTLLGALEIAFRTDPGLVRGTNEDSVFADADQGLVILADGMGGYNAGEVASSMATKLLSARLAAAFKATAAYQTDSRSGQMFAHRCLKEQIEAVNFAIYQASESQSKFGGMGTTLVAAVFCDDQVVVAHIGDSRLYRLRGEEFMAMTHDHSVLQEQIDSGLISAADARYSLQRNLVTRAVGVDSEVEAEIHVHPVRPGDVYLLCSDGLYDLVEDVEIHYALEMFSVNLDLSAAQLIQMANDNGGSDNISVVVIKVLHAFPAAKRGWSRLWSWRN</sequence>
<evidence type="ECO:0000313" key="2">
    <source>
        <dbReference type="EMBL" id="KFB72019.1"/>
    </source>
</evidence>
<accession>A0A080M4N9</accession>
<dbReference type="PANTHER" id="PTHR13832:SF827">
    <property type="entry name" value="PROTEIN PHOSPHATASE 1L"/>
    <property type="match status" value="1"/>
</dbReference>
<dbReference type="SMART" id="SM00331">
    <property type="entry name" value="PP2C_SIG"/>
    <property type="match status" value="1"/>
</dbReference>
<dbReference type="GO" id="GO:0004722">
    <property type="term" value="F:protein serine/threonine phosphatase activity"/>
    <property type="evidence" value="ECO:0007669"/>
    <property type="project" value="UniProtKB-EC"/>
</dbReference>
<dbReference type="SUPFAM" id="SSF81606">
    <property type="entry name" value="PP2C-like"/>
    <property type="match status" value="1"/>
</dbReference>
<dbReference type="Gene3D" id="3.60.40.10">
    <property type="entry name" value="PPM-type phosphatase domain"/>
    <property type="match status" value="1"/>
</dbReference>
<dbReference type="EC" id="3.1.3.16" evidence="2"/>
<comment type="caution">
    <text evidence="2">The sequence shown here is derived from an EMBL/GenBank/DDBJ whole genome shotgun (WGS) entry which is preliminary data.</text>
</comment>